<reference evidence="1 2" key="1">
    <citation type="submission" date="2016-02" db="EMBL/GenBank/DDBJ databases">
        <title>Genome analysis of coral dinoflagellate symbionts highlights evolutionary adaptations to a symbiotic lifestyle.</title>
        <authorList>
            <person name="Aranda M."/>
            <person name="Li Y."/>
            <person name="Liew Y.J."/>
            <person name="Baumgarten S."/>
            <person name="Simakov O."/>
            <person name="Wilson M."/>
            <person name="Piel J."/>
            <person name="Ashoor H."/>
            <person name="Bougouffa S."/>
            <person name="Bajic V.B."/>
            <person name="Ryu T."/>
            <person name="Ravasi T."/>
            <person name="Bayer T."/>
            <person name="Micklem G."/>
            <person name="Kim H."/>
            <person name="Bhak J."/>
            <person name="Lajeunesse T.C."/>
            <person name="Voolstra C.R."/>
        </authorList>
    </citation>
    <scope>NUCLEOTIDE SEQUENCE [LARGE SCALE GENOMIC DNA]</scope>
    <source>
        <strain evidence="1 2">CCMP2467</strain>
    </source>
</reference>
<protein>
    <submittedName>
        <fullName evidence="1">Uncharacterized protein</fullName>
    </submittedName>
</protein>
<evidence type="ECO:0000313" key="1">
    <source>
        <dbReference type="EMBL" id="OLP20537.1"/>
    </source>
</evidence>
<dbReference type="AlphaFoldDB" id="A0A1Q8ZK67"/>
<keyword evidence="2" id="KW-1185">Reference proteome</keyword>
<feature type="non-terminal residue" evidence="1">
    <location>
        <position position="1"/>
    </location>
</feature>
<dbReference type="Proteomes" id="UP000186817">
    <property type="component" value="Unassembled WGS sequence"/>
</dbReference>
<proteinExistence type="predicted"/>
<sequence length="63" mass="7562">AYEDWRIMPAVTRGDLRARQYVDLSKSDREIFAALPSNDLWLDSRIHEVFLYLYRCKKVELLD</sequence>
<comment type="caution">
    <text evidence="1">The sequence shown here is derived from an EMBL/GenBank/DDBJ whole genome shotgun (WGS) entry which is preliminary data.</text>
</comment>
<organism evidence="1 2">
    <name type="scientific">Symbiodinium microadriaticum</name>
    <name type="common">Dinoflagellate</name>
    <name type="synonym">Zooxanthella microadriatica</name>
    <dbReference type="NCBI Taxonomy" id="2951"/>
    <lineage>
        <taxon>Eukaryota</taxon>
        <taxon>Sar</taxon>
        <taxon>Alveolata</taxon>
        <taxon>Dinophyceae</taxon>
        <taxon>Suessiales</taxon>
        <taxon>Symbiodiniaceae</taxon>
        <taxon>Symbiodinium</taxon>
    </lineage>
</organism>
<name>A0A1Q8ZK67_SYMMI</name>
<gene>
    <name evidence="1" type="ORF">AK812_SmicGene48984</name>
</gene>
<evidence type="ECO:0000313" key="2">
    <source>
        <dbReference type="Proteomes" id="UP000186817"/>
    </source>
</evidence>
<dbReference type="OrthoDB" id="445172at2759"/>
<dbReference type="EMBL" id="LSRX01009465">
    <property type="protein sequence ID" value="OLP20537.1"/>
    <property type="molecule type" value="Genomic_DNA"/>
</dbReference>
<accession>A0A1Q8ZK67</accession>